<dbReference type="SUPFAM" id="SSF57756">
    <property type="entry name" value="Retrovirus zinc finger-like domains"/>
    <property type="match status" value="1"/>
</dbReference>
<dbReference type="PANTHER" id="PTHR37984">
    <property type="entry name" value="PROTEIN CBG26694"/>
    <property type="match status" value="1"/>
</dbReference>
<evidence type="ECO:0000256" key="4">
    <source>
        <dbReference type="ARBA" id="ARBA00022722"/>
    </source>
</evidence>
<dbReference type="SMART" id="SM00343">
    <property type="entry name" value="ZnF_C2HC"/>
    <property type="match status" value="2"/>
</dbReference>
<dbReference type="GO" id="GO:0016779">
    <property type="term" value="F:nucleotidyltransferase activity"/>
    <property type="evidence" value="ECO:0007669"/>
    <property type="project" value="UniProtKB-KW"/>
</dbReference>
<dbReference type="PROSITE" id="PS50878">
    <property type="entry name" value="RT_POL"/>
    <property type="match status" value="1"/>
</dbReference>
<dbReference type="GO" id="GO:0008270">
    <property type="term" value="F:zinc ion binding"/>
    <property type="evidence" value="ECO:0007669"/>
    <property type="project" value="UniProtKB-KW"/>
</dbReference>
<dbReference type="EMBL" id="VVIM01000005">
    <property type="protein sequence ID" value="KAB0799268.1"/>
    <property type="molecule type" value="Genomic_DNA"/>
</dbReference>
<evidence type="ECO:0000256" key="1">
    <source>
        <dbReference type="ARBA" id="ARBA00022670"/>
    </source>
</evidence>
<evidence type="ECO:0000259" key="11">
    <source>
        <dbReference type="PROSITE" id="PS50158"/>
    </source>
</evidence>
<dbReference type="Gene3D" id="4.10.60.10">
    <property type="entry name" value="Zinc finger, CCHC-type"/>
    <property type="match status" value="1"/>
</dbReference>
<evidence type="ECO:0000313" key="14">
    <source>
        <dbReference type="Proteomes" id="UP000327044"/>
    </source>
</evidence>
<feature type="domain" description="CCHC-type" evidence="11">
    <location>
        <begin position="226"/>
        <end position="240"/>
    </location>
</feature>
<evidence type="ECO:0000256" key="9">
    <source>
        <dbReference type="PROSITE-ProRule" id="PRU00047"/>
    </source>
</evidence>
<dbReference type="Gene3D" id="3.30.70.270">
    <property type="match status" value="2"/>
</dbReference>
<comment type="caution">
    <text evidence="13">The sequence shown here is derived from an EMBL/GenBank/DDBJ whole genome shotgun (WGS) entry which is preliminary data.</text>
</comment>
<name>A0A5N4APX9_PHOPY</name>
<evidence type="ECO:0000256" key="8">
    <source>
        <dbReference type="ARBA" id="ARBA00023268"/>
    </source>
</evidence>
<evidence type="ECO:0008006" key="15">
    <source>
        <dbReference type="Google" id="ProtNLM"/>
    </source>
</evidence>
<feature type="region of interest" description="Disordered" evidence="10">
    <location>
        <begin position="158"/>
        <end position="182"/>
    </location>
</feature>
<keyword evidence="9" id="KW-0862">Zinc</keyword>
<protein>
    <recommendedName>
        <fullName evidence="15">Reverse transcriptase</fullName>
    </recommendedName>
</protein>
<dbReference type="InterPro" id="IPR000477">
    <property type="entry name" value="RT_dom"/>
</dbReference>
<keyword evidence="9" id="KW-0479">Metal-binding</keyword>
<dbReference type="GO" id="GO:0004519">
    <property type="term" value="F:endonuclease activity"/>
    <property type="evidence" value="ECO:0007669"/>
    <property type="project" value="UniProtKB-KW"/>
</dbReference>
<dbReference type="PROSITE" id="PS50158">
    <property type="entry name" value="ZF_CCHC"/>
    <property type="match status" value="1"/>
</dbReference>
<dbReference type="CDD" id="cd09274">
    <property type="entry name" value="RNase_HI_RT_Ty3"/>
    <property type="match status" value="1"/>
</dbReference>
<accession>A0A5N4APX9</accession>
<evidence type="ECO:0000256" key="3">
    <source>
        <dbReference type="ARBA" id="ARBA00022695"/>
    </source>
</evidence>
<gene>
    <name evidence="13" type="ORF">PPYR_07148</name>
</gene>
<evidence type="ECO:0000313" key="13">
    <source>
        <dbReference type="EMBL" id="KAB0799268.1"/>
    </source>
</evidence>
<dbReference type="InterPro" id="IPR050951">
    <property type="entry name" value="Retrovirus_Pol_polyprotein"/>
</dbReference>
<dbReference type="InterPro" id="IPR036875">
    <property type="entry name" value="Znf_CCHC_sf"/>
</dbReference>
<dbReference type="InterPro" id="IPR021109">
    <property type="entry name" value="Peptidase_aspartic_dom_sf"/>
</dbReference>
<dbReference type="Gene3D" id="2.40.70.10">
    <property type="entry name" value="Acid Proteases"/>
    <property type="match status" value="1"/>
</dbReference>
<evidence type="ECO:0000256" key="5">
    <source>
        <dbReference type="ARBA" id="ARBA00022750"/>
    </source>
</evidence>
<dbReference type="GO" id="GO:0003677">
    <property type="term" value="F:DNA binding"/>
    <property type="evidence" value="ECO:0007669"/>
    <property type="project" value="UniProtKB-KW"/>
</dbReference>
<dbReference type="InterPro" id="IPR001878">
    <property type="entry name" value="Znf_CCHC"/>
</dbReference>
<proteinExistence type="predicted"/>
<dbReference type="GO" id="GO:0006508">
    <property type="term" value="P:proteolysis"/>
    <property type="evidence" value="ECO:0007669"/>
    <property type="project" value="UniProtKB-KW"/>
</dbReference>
<evidence type="ECO:0000256" key="10">
    <source>
        <dbReference type="SAM" id="MobiDB-lite"/>
    </source>
</evidence>
<sequence length="938" mass="107815">MCAKLLLQYIGSSNYDLLTSLAAPEDPKRLTYDKLIELLEKHFCPKTNIIVEQHKFLCEYQNDSDSITEYVAKLRKYVNNCEFQCECGKSVAEIFLGAQFIRGIRDMKIKEHLLQSNTLSFTEVIEKALALEASKINTQEISNSQGTIKSEDVNHVSRHRTNTSNTNNRNAHCDRNRNKSKRRIDLQNRSTSRINYQHLGINNLCLRCGRANHRANCCRIDSNRLKCNACGKSGHVSKVCIQTIMKQKSNNASTNVETNYVSSQNEQFNSINNIVDIFQKHSVQHQNEIRKYITDIYIEGKRQSFEVDSGAGYTLIPETDYARLNLKATLRKPSTLFRSYTGEVFTPIGFVSVEVEYQGRKSQEEMYIVPSKYHPILGRIWIRHLQINLAEIDKNNTNLSKSDCFAIDPIPNIFSEYKDIFEPKVGCIPNVKCSLKLRENAKPTFIKHRIIPYALREKVERELDVLEKTGIITKVNLSDWGSPLVVIPKPDGNVRLCVDYKIAVNQQLQAAHYPIRNIDEILNNLRNSKVFCRLDLYKAYLHVQVDQDSQAIQTISTHRGTYRMNRLSFGIKTAPNEFNRILEEILQDLDGTMSYFDDIIIHATSREECGKRLIRCLDRLKANDLHLNKDKCDFFKTEIQYLGYTVRYNQISKCQNKVEAIEKVHRPKNADDVRKFLGMVTYYSRFIPNASTLTYPLRKLLQKNYKFSWSSICEAAFIKLKQEISSDRVLVPFNPNLPITIACDASPTGIAGVLSNIIEGGERPVAFVSRSLTQAEQNYSQLDREALAIVFTVNKFYNYVYGQQFTLITDNKPLTRIFHQDSKLPAMTSSRLLRYATFLQNFNYKVQHRKAEEHQNVDFLSRSTHHQKVPGIETLLDEELQVICDQTINQISTHSITHTSIAEGTEQDKELSKMKNDIIQGNVENTDYSVGTGIIFKR</sequence>
<keyword evidence="2" id="KW-0808">Transferase</keyword>
<evidence type="ECO:0000256" key="2">
    <source>
        <dbReference type="ARBA" id="ARBA00022679"/>
    </source>
</evidence>
<keyword evidence="7" id="KW-0238">DNA-binding</keyword>
<keyword evidence="14" id="KW-1185">Reference proteome</keyword>
<keyword evidence="6" id="KW-0255">Endonuclease</keyword>
<dbReference type="AlphaFoldDB" id="A0A5N4APX9"/>
<keyword evidence="1" id="KW-0645">Protease</keyword>
<evidence type="ECO:0000259" key="12">
    <source>
        <dbReference type="PROSITE" id="PS50878"/>
    </source>
</evidence>
<dbReference type="GO" id="GO:0004190">
    <property type="term" value="F:aspartic-type endopeptidase activity"/>
    <property type="evidence" value="ECO:0007669"/>
    <property type="project" value="UniProtKB-KW"/>
</dbReference>
<reference evidence="13 14" key="1">
    <citation type="journal article" date="2018" name="Elife">
        <title>Firefly genomes illuminate parallel origins of bioluminescence in beetles.</title>
        <authorList>
            <person name="Fallon T.R."/>
            <person name="Lower S.E."/>
            <person name="Chang C.H."/>
            <person name="Bessho-Uehara M."/>
            <person name="Martin G.J."/>
            <person name="Bewick A.J."/>
            <person name="Behringer M."/>
            <person name="Debat H.J."/>
            <person name="Wong I."/>
            <person name="Day J.C."/>
            <person name="Suvorov A."/>
            <person name="Silva C.J."/>
            <person name="Stanger-Hall K.F."/>
            <person name="Hall D.W."/>
            <person name="Schmitz R.J."/>
            <person name="Nelson D.R."/>
            <person name="Lewis S.M."/>
            <person name="Shigenobu S."/>
            <person name="Bybee S.M."/>
            <person name="Larracuente A.M."/>
            <person name="Oba Y."/>
            <person name="Weng J.K."/>
        </authorList>
    </citation>
    <scope>NUCLEOTIDE SEQUENCE [LARGE SCALE GENOMIC DNA]</scope>
    <source>
        <strain evidence="13">1611_PpyrPB1</strain>
        <tissue evidence="13">Whole body</tissue>
    </source>
</reference>
<keyword evidence="3" id="KW-0548">Nucleotidyltransferase</keyword>
<evidence type="ECO:0000256" key="7">
    <source>
        <dbReference type="ARBA" id="ARBA00023125"/>
    </source>
</evidence>
<organism evidence="13 14">
    <name type="scientific">Photinus pyralis</name>
    <name type="common">Common eastern firefly</name>
    <name type="synonym">Lampyris pyralis</name>
    <dbReference type="NCBI Taxonomy" id="7054"/>
    <lineage>
        <taxon>Eukaryota</taxon>
        <taxon>Metazoa</taxon>
        <taxon>Ecdysozoa</taxon>
        <taxon>Arthropoda</taxon>
        <taxon>Hexapoda</taxon>
        <taxon>Insecta</taxon>
        <taxon>Pterygota</taxon>
        <taxon>Neoptera</taxon>
        <taxon>Endopterygota</taxon>
        <taxon>Coleoptera</taxon>
        <taxon>Polyphaga</taxon>
        <taxon>Elateriformia</taxon>
        <taxon>Elateroidea</taxon>
        <taxon>Lampyridae</taxon>
        <taxon>Lampyrinae</taxon>
        <taxon>Photinus</taxon>
    </lineage>
</organism>
<dbReference type="CDD" id="cd01647">
    <property type="entry name" value="RT_LTR"/>
    <property type="match status" value="1"/>
</dbReference>
<dbReference type="GO" id="GO:0071897">
    <property type="term" value="P:DNA biosynthetic process"/>
    <property type="evidence" value="ECO:0007669"/>
    <property type="project" value="UniProtKB-ARBA"/>
</dbReference>
<keyword evidence="6" id="KW-0378">Hydrolase</keyword>
<dbReference type="PANTHER" id="PTHR37984:SF5">
    <property type="entry name" value="PROTEIN NYNRIN-LIKE"/>
    <property type="match status" value="1"/>
</dbReference>
<dbReference type="InterPro" id="IPR041577">
    <property type="entry name" value="RT_RNaseH_2"/>
</dbReference>
<dbReference type="Pfam" id="PF17919">
    <property type="entry name" value="RT_RNaseH_2"/>
    <property type="match status" value="1"/>
</dbReference>
<keyword evidence="5" id="KW-0064">Aspartyl protease</keyword>
<dbReference type="InParanoid" id="A0A5N4APX9"/>
<evidence type="ECO:0000256" key="6">
    <source>
        <dbReference type="ARBA" id="ARBA00022759"/>
    </source>
</evidence>
<dbReference type="Pfam" id="PF00078">
    <property type="entry name" value="RVT_1"/>
    <property type="match status" value="1"/>
</dbReference>
<dbReference type="Proteomes" id="UP000327044">
    <property type="component" value="Unassembled WGS sequence"/>
</dbReference>
<dbReference type="SUPFAM" id="SSF50630">
    <property type="entry name" value="Acid proteases"/>
    <property type="match status" value="1"/>
</dbReference>
<keyword evidence="4" id="KW-0540">Nuclease</keyword>
<feature type="domain" description="Reverse transcriptase" evidence="12">
    <location>
        <begin position="468"/>
        <end position="646"/>
    </location>
</feature>
<dbReference type="InterPro" id="IPR043502">
    <property type="entry name" value="DNA/RNA_pol_sf"/>
</dbReference>
<keyword evidence="8" id="KW-0511">Multifunctional enzyme</keyword>
<keyword evidence="9" id="KW-0863">Zinc-finger</keyword>
<dbReference type="FunFam" id="3.30.70.270:FF:000026">
    <property type="entry name" value="Transposon Ty3-G Gag-Pol polyprotein"/>
    <property type="match status" value="1"/>
</dbReference>
<dbReference type="SUPFAM" id="SSF56672">
    <property type="entry name" value="DNA/RNA polymerases"/>
    <property type="match status" value="1"/>
</dbReference>
<dbReference type="Gene3D" id="3.10.10.10">
    <property type="entry name" value="HIV Type 1 Reverse Transcriptase, subunit A, domain 1"/>
    <property type="match status" value="1"/>
</dbReference>
<dbReference type="InterPro" id="IPR043128">
    <property type="entry name" value="Rev_trsase/Diguanyl_cyclase"/>
</dbReference>